<feature type="signal peptide" evidence="1">
    <location>
        <begin position="1"/>
        <end position="18"/>
    </location>
</feature>
<reference evidence="2 3" key="1">
    <citation type="submission" date="2016-03" db="EMBL/GenBank/DDBJ databases">
        <authorList>
            <person name="Ploux O."/>
        </authorList>
    </citation>
    <scope>NUCLEOTIDE SEQUENCE [LARGE SCALE GENOMIC DNA]</scope>
    <source>
        <strain evidence="2 3">URUG2</strain>
    </source>
</reference>
<dbReference type="RefSeq" id="XP_023621977.1">
    <property type="nucleotide sequence ID" value="XM_023766209.1"/>
</dbReference>
<evidence type="ECO:0000256" key="1">
    <source>
        <dbReference type="SAM" id="SignalP"/>
    </source>
</evidence>
<dbReference type="InterPro" id="IPR009057">
    <property type="entry name" value="Homeodomain-like_sf"/>
</dbReference>
<dbReference type="EMBL" id="FJUY01000001">
    <property type="protein sequence ID" value="CZT15080.1"/>
    <property type="molecule type" value="Genomic_DNA"/>
</dbReference>
<dbReference type="AlphaFoldDB" id="A0A2D3URK4"/>
<dbReference type="GeneID" id="35596304"/>
<sequence>MFSSLLAPIVLRSRLCLGNVTCNFKSQGRWKSTFPTALFQSLSQADQDKVLELRTARQVAREAGKHGPVGKTNSNRKANVYNQQESDLIIQCIKAGASYAELGRTLDRCGTSIRSRYLSYLQYRDSDAPRVKCVALGEEIASIVKQVKAGISFRQIARQLQVSQGTIRKRYDAVCSPEDRRTGEKKIYYTDDEIDTIKLRIREGISLVDIAVETGRSVSGIKHVIHRYGIRASRGGNLTWKEKDAIRPTLETCSRLTVSAEQSGRDHDAVV</sequence>
<proteinExistence type="predicted"/>
<keyword evidence="1" id="KW-0732">Signal</keyword>
<dbReference type="Proteomes" id="UP000225277">
    <property type="component" value="Unassembled WGS sequence"/>
</dbReference>
<keyword evidence="3" id="KW-1185">Reference proteome</keyword>
<dbReference type="SUPFAM" id="SSF46689">
    <property type="entry name" value="Homeodomain-like"/>
    <property type="match status" value="1"/>
</dbReference>
<name>A0A2D3URK4_9PEZI</name>
<evidence type="ECO:0008006" key="4">
    <source>
        <dbReference type="Google" id="ProtNLM"/>
    </source>
</evidence>
<evidence type="ECO:0000313" key="2">
    <source>
        <dbReference type="EMBL" id="CZT15080.1"/>
    </source>
</evidence>
<protein>
    <recommendedName>
        <fullName evidence="4">Transposase IS30-like HTH domain-containing protein</fullName>
    </recommendedName>
</protein>
<gene>
    <name evidence="2" type="ORF">RCC_00983</name>
</gene>
<feature type="chain" id="PRO_5013803880" description="Transposase IS30-like HTH domain-containing protein" evidence="1">
    <location>
        <begin position="19"/>
        <end position="271"/>
    </location>
</feature>
<organism evidence="2 3">
    <name type="scientific">Ramularia collo-cygni</name>
    <dbReference type="NCBI Taxonomy" id="112498"/>
    <lineage>
        <taxon>Eukaryota</taxon>
        <taxon>Fungi</taxon>
        <taxon>Dikarya</taxon>
        <taxon>Ascomycota</taxon>
        <taxon>Pezizomycotina</taxon>
        <taxon>Dothideomycetes</taxon>
        <taxon>Dothideomycetidae</taxon>
        <taxon>Mycosphaerellales</taxon>
        <taxon>Mycosphaerellaceae</taxon>
        <taxon>Ramularia</taxon>
    </lineage>
</organism>
<accession>A0A2D3URK4</accession>
<evidence type="ECO:0000313" key="3">
    <source>
        <dbReference type="Proteomes" id="UP000225277"/>
    </source>
</evidence>